<accession>A0A0N0P8J4</accession>
<dbReference type="AlphaFoldDB" id="A0A0N0P8J4"/>
<reference evidence="2 3" key="1">
    <citation type="journal article" date="2015" name="PLoS Pathog.">
        <title>Leptomonas seymouri: Adaptations to the Dixenous Life Cycle Analyzed by Genome Sequencing, Transcriptome Profiling and Co-infection with Leishmania donovani.</title>
        <authorList>
            <person name="Kraeva N."/>
            <person name="Butenko A."/>
            <person name="Hlavacova J."/>
            <person name="Kostygov A."/>
            <person name="Myskova J."/>
            <person name="Grybchuk D."/>
            <person name="Lestinova T."/>
            <person name="Votypka J."/>
            <person name="Volf P."/>
            <person name="Opperdoes F."/>
            <person name="Flegontov P."/>
            <person name="Lukes J."/>
            <person name="Yurchenko V."/>
        </authorList>
    </citation>
    <scope>NUCLEOTIDE SEQUENCE [LARGE SCALE GENOMIC DNA]</scope>
    <source>
        <strain evidence="2 3">ATCC 30220</strain>
    </source>
</reference>
<evidence type="ECO:0000256" key="1">
    <source>
        <dbReference type="SAM" id="MobiDB-lite"/>
    </source>
</evidence>
<proteinExistence type="predicted"/>
<feature type="compositionally biased region" description="Polar residues" evidence="1">
    <location>
        <begin position="87"/>
        <end position="98"/>
    </location>
</feature>
<feature type="region of interest" description="Disordered" evidence="1">
    <location>
        <begin position="256"/>
        <end position="284"/>
    </location>
</feature>
<evidence type="ECO:0000313" key="2">
    <source>
        <dbReference type="EMBL" id="KPI89597.1"/>
    </source>
</evidence>
<dbReference type="EMBL" id="LJSK01000020">
    <property type="protein sequence ID" value="KPI89597.1"/>
    <property type="molecule type" value="Genomic_DNA"/>
</dbReference>
<feature type="region of interest" description="Disordered" evidence="1">
    <location>
        <begin position="150"/>
        <end position="197"/>
    </location>
</feature>
<keyword evidence="3" id="KW-1185">Reference proteome</keyword>
<comment type="caution">
    <text evidence="2">The sequence shown here is derived from an EMBL/GenBank/DDBJ whole genome shotgun (WGS) entry which is preliminary data.</text>
</comment>
<gene>
    <name evidence="2" type="ORF">ABL78_1262</name>
</gene>
<sequence>MSATAMQSTYPRHHCGCDFCSSRRSVNAKKLAVSQIAAQQCGECTCQCHKKDRQQNGASGFNPDFPEPVNQTALNASRGRNGIPGGNQYTIKNRSTRAGESGLQGSGNNASGKETAEQRQAREKAELDALERLLIAEYKARTQATMEAERLKAASTNSAAHRPQPLPEGYTIGDGQANDNAGYDGDSRPWGGSGSYGQNASTIHEAYAMAQECPVTPPAHCHASHRLQDTMEDVRKVTSDPINPSNRRALQRLLNKNGLGNGEDYGSESSPTRGDATGKTGINGATENAFGSSLAQIRTSNLHPRGAGVVWVSASPLQSSVKDTDVLVVGNATDVDAAASGSAKQPSSLLASAMATGAAAQQTPKERHVTYAV</sequence>
<evidence type="ECO:0000313" key="3">
    <source>
        <dbReference type="Proteomes" id="UP000038009"/>
    </source>
</evidence>
<dbReference type="VEuPathDB" id="TriTrypDB:Lsey_0020_0110"/>
<protein>
    <submittedName>
        <fullName evidence="2">Uncharacterized protein</fullName>
    </submittedName>
</protein>
<dbReference type="Proteomes" id="UP000038009">
    <property type="component" value="Unassembled WGS sequence"/>
</dbReference>
<name>A0A0N0P8J4_LEPSE</name>
<feature type="compositionally biased region" description="Basic and acidic residues" evidence="1">
    <location>
        <begin position="114"/>
        <end position="123"/>
    </location>
</feature>
<dbReference type="OMA" id="RTSYAHP"/>
<dbReference type="OrthoDB" id="271408at2759"/>
<feature type="region of interest" description="Disordered" evidence="1">
    <location>
        <begin position="74"/>
        <end position="123"/>
    </location>
</feature>
<organism evidence="2 3">
    <name type="scientific">Leptomonas seymouri</name>
    <dbReference type="NCBI Taxonomy" id="5684"/>
    <lineage>
        <taxon>Eukaryota</taxon>
        <taxon>Discoba</taxon>
        <taxon>Euglenozoa</taxon>
        <taxon>Kinetoplastea</taxon>
        <taxon>Metakinetoplastina</taxon>
        <taxon>Trypanosomatida</taxon>
        <taxon>Trypanosomatidae</taxon>
        <taxon>Leishmaniinae</taxon>
        <taxon>Leptomonas</taxon>
    </lineage>
</organism>